<organism evidence="9">
    <name type="scientific">Fervidicoccus fontis</name>
    <dbReference type="NCBI Taxonomy" id="683846"/>
    <lineage>
        <taxon>Archaea</taxon>
        <taxon>Thermoproteota</taxon>
        <taxon>Thermoprotei</taxon>
        <taxon>Fervidicoccales</taxon>
        <taxon>Fervidicoccaceae</taxon>
        <taxon>Fervidicoccus</taxon>
    </lineage>
</organism>
<reference evidence="9" key="1">
    <citation type="journal article" date="2020" name="mSystems">
        <title>Genome- and Community-Level Interaction Insights into Carbon Utilization and Element Cycling Functions of Hydrothermarchaeota in Hydrothermal Sediment.</title>
        <authorList>
            <person name="Zhou Z."/>
            <person name="Liu Y."/>
            <person name="Xu W."/>
            <person name="Pan J."/>
            <person name="Luo Z.H."/>
            <person name="Li M."/>
        </authorList>
    </citation>
    <scope>NUCLEOTIDE SEQUENCE [LARGE SCALE GENOMIC DNA]</scope>
    <source>
        <strain evidence="9">SpSt-123</strain>
    </source>
</reference>
<evidence type="ECO:0000259" key="8">
    <source>
        <dbReference type="PROSITE" id="PS51379"/>
    </source>
</evidence>
<evidence type="ECO:0000256" key="1">
    <source>
        <dbReference type="ARBA" id="ARBA00022448"/>
    </source>
</evidence>
<dbReference type="EMBL" id="DSDY01000092">
    <property type="protein sequence ID" value="HDS10520.1"/>
    <property type="molecule type" value="Genomic_DNA"/>
</dbReference>
<dbReference type="Gene3D" id="3.30.70.20">
    <property type="match status" value="2"/>
</dbReference>
<dbReference type="Pfam" id="PF13237">
    <property type="entry name" value="Fer4_10"/>
    <property type="match status" value="1"/>
</dbReference>
<accession>A0A7C1E2I9</accession>
<dbReference type="PANTHER" id="PTHR43687">
    <property type="entry name" value="ADENYLYLSULFATE REDUCTASE, BETA SUBUNIT"/>
    <property type="match status" value="1"/>
</dbReference>
<keyword evidence="2" id="KW-0004">4Fe-4S</keyword>
<dbReference type="PROSITE" id="PS00198">
    <property type="entry name" value="4FE4S_FER_1"/>
    <property type="match status" value="1"/>
</dbReference>
<dbReference type="InterPro" id="IPR050572">
    <property type="entry name" value="Fe-S_Ferredoxin"/>
</dbReference>
<keyword evidence="3" id="KW-0479">Metal-binding</keyword>
<keyword evidence="1" id="KW-0813">Transport</keyword>
<feature type="domain" description="4Fe-4S ferredoxin-type" evidence="8">
    <location>
        <begin position="13"/>
        <end position="42"/>
    </location>
</feature>
<dbReference type="GO" id="GO:0051539">
    <property type="term" value="F:4 iron, 4 sulfur cluster binding"/>
    <property type="evidence" value="ECO:0007669"/>
    <property type="project" value="UniProtKB-KW"/>
</dbReference>
<protein>
    <submittedName>
        <fullName evidence="9">4Fe-4S dicluster domain-containing protein</fullName>
    </submittedName>
</protein>
<evidence type="ECO:0000256" key="2">
    <source>
        <dbReference type="ARBA" id="ARBA00022485"/>
    </source>
</evidence>
<evidence type="ECO:0000256" key="3">
    <source>
        <dbReference type="ARBA" id="ARBA00022723"/>
    </source>
</evidence>
<dbReference type="InterPro" id="IPR017900">
    <property type="entry name" value="4Fe4S_Fe_S_CS"/>
</dbReference>
<sequence length="113" mass="12838">MEVPRGADLLKYQRVVIDQETCISCGACVAVCPVSALELAEDNFKSTLLWDKCIDDFSCIGVCPVNAIHKTSEAPQELKARNGWYRFSRELSDDEKKFFEEWRKKYGVTGNPK</sequence>
<evidence type="ECO:0000256" key="5">
    <source>
        <dbReference type="ARBA" id="ARBA00022982"/>
    </source>
</evidence>
<dbReference type="PROSITE" id="PS51379">
    <property type="entry name" value="4FE4S_FER_2"/>
    <property type="match status" value="2"/>
</dbReference>
<dbReference type="PANTHER" id="PTHR43687:SF6">
    <property type="entry name" value="L-ASPARTATE SEMIALDEHYDE SULFURTRANSFERASE IRON-SULFUR SUBUNIT"/>
    <property type="match status" value="1"/>
</dbReference>
<evidence type="ECO:0000256" key="7">
    <source>
        <dbReference type="ARBA" id="ARBA00023014"/>
    </source>
</evidence>
<proteinExistence type="predicted"/>
<name>A0A7C1E2I9_9CREN</name>
<dbReference type="AlphaFoldDB" id="A0A7C1E2I9"/>
<evidence type="ECO:0000256" key="6">
    <source>
        <dbReference type="ARBA" id="ARBA00023004"/>
    </source>
</evidence>
<keyword evidence="5" id="KW-0249">Electron transport</keyword>
<dbReference type="GO" id="GO:0016491">
    <property type="term" value="F:oxidoreductase activity"/>
    <property type="evidence" value="ECO:0007669"/>
    <property type="project" value="UniProtKB-ARBA"/>
</dbReference>
<keyword evidence="4" id="KW-0677">Repeat</keyword>
<gene>
    <name evidence="9" type="ORF">ENO04_02695</name>
</gene>
<keyword evidence="6" id="KW-0408">Iron</keyword>
<dbReference type="SUPFAM" id="SSF54862">
    <property type="entry name" value="4Fe-4S ferredoxins"/>
    <property type="match status" value="1"/>
</dbReference>
<feature type="domain" description="4Fe-4S ferredoxin-type" evidence="8">
    <location>
        <begin position="44"/>
        <end position="73"/>
    </location>
</feature>
<evidence type="ECO:0000313" key="9">
    <source>
        <dbReference type="EMBL" id="HDS10520.1"/>
    </source>
</evidence>
<keyword evidence="7" id="KW-0411">Iron-sulfur</keyword>
<evidence type="ECO:0000256" key="4">
    <source>
        <dbReference type="ARBA" id="ARBA00022737"/>
    </source>
</evidence>
<dbReference type="InterPro" id="IPR017896">
    <property type="entry name" value="4Fe4S_Fe-S-bd"/>
</dbReference>
<comment type="caution">
    <text evidence="9">The sequence shown here is derived from an EMBL/GenBank/DDBJ whole genome shotgun (WGS) entry which is preliminary data.</text>
</comment>
<dbReference type="GO" id="GO:0046872">
    <property type="term" value="F:metal ion binding"/>
    <property type="evidence" value="ECO:0007669"/>
    <property type="project" value="UniProtKB-KW"/>
</dbReference>